<evidence type="ECO:0000256" key="1">
    <source>
        <dbReference type="ARBA" id="ARBA00022741"/>
    </source>
</evidence>
<dbReference type="InterPro" id="IPR045086">
    <property type="entry name" value="OBG_GTPase"/>
</dbReference>
<dbReference type="GO" id="GO:0003924">
    <property type="term" value="F:GTPase activity"/>
    <property type="evidence" value="ECO:0007669"/>
    <property type="project" value="InterPro"/>
</dbReference>
<accession>A0A7J0FAV8</accession>
<dbReference type="SUPFAM" id="SSF52540">
    <property type="entry name" value="P-loop containing nucleoside triphosphate hydrolases"/>
    <property type="match status" value="1"/>
</dbReference>
<dbReference type="PANTHER" id="PTHR11702">
    <property type="entry name" value="DEVELOPMENTALLY REGULATED GTP-BINDING PROTEIN-RELATED"/>
    <property type="match status" value="1"/>
</dbReference>
<dbReference type="PRINTS" id="PR00326">
    <property type="entry name" value="GTP1OBG"/>
</dbReference>
<dbReference type="InterPro" id="IPR031167">
    <property type="entry name" value="G_OBG"/>
</dbReference>
<organism evidence="3 4">
    <name type="scientific">Actinidia rufa</name>
    <dbReference type="NCBI Taxonomy" id="165716"/>
    <lineage>
        <taxon>Eukaryota</taxon>
        <taxon>Viridiplantae</taxon>
        <taxon>Streptophyta</taxon>
        <taxon>Embryophyta</taxon>
        <taxon>Tracheophyta</taxon>
        <taxon>Spermatophyta</taxon>
        <taxon>Magnoliopsida</taxon>
        <taxon>eudicotyledons</taxon>
        <taxon>Gunneridae</taxon>
        <taxon>Pentapetalae</taxon>
        <taxon>asterids</taxon>
        <taxon>Ericales</taxon>
        <taxon>Actinidiaceae</taxon>
        <taxon>Actinidia</taxon>
    </lineage>
</organism>
<keyword evidence="4" id="KW-1185">Reference proteome</keyword>
<evidence type="ECO:0000313" key="4">
    <source>
        <dbReference type="Proteomes" id="UP000585474"/>
    </source>
</evidence>
<dbReference type="AlphaFoldDB" id="A0A7J0FAV8"/>
<dbReference type="GO" id="GO:0005739">
    <property type="term" value="C:mitochondrion"/>
    <property type="evidence" value="ECO:0007669"/>
    <property type="project" value="TreeGrafter"/>
</dbReference>
<dbReference type="InterPro" id="IPR006073">
    <property type="entry name" value="GTP-bd"/>
</dbReference>
<proteinExistence type="predicted"/>
<evidence type="ECO:0000313" key="3">
    <source>
        <dbReference type="EMBL" id="GFY95848.1"/>
    </source>
</evidence>
<sequence>MIVITRVGGGFRLGKAGDGSVRRTQGEEVSLELILRVVVADVGLIRLSNAGKSTLLAATTLAKPDIADYPFTTLMLNLGRLDGDPILGAGKFSEATLVDLPGLIEGAHLGKSLGRNFLRHLQRTRLLVHFVDAAAENPVGDYRTNREYLERPYIVVLNKVDIPEARIGFNPLIQAILRIGRDETPSLSDTSSEYAIEALPGEDDHAKVFPLGFRCRWEC</sequence>
<gene>
    <name evidence="3" type="ORF">Acr_11g0001540</name>
</gene>
<feature type="domain" description="OBG-type G" evidence="2">
    <location>
        <begin position="40"/>
        <end position="219"/>
    </location>
</feature>
<dbReference type="EMBL" id="BJWL01000011">
    <property type="protein sequence ID" value="GFY95848.1"/>
    <property type="molecule type" value="Genomic_DNA"/>
</dbReference>
<dbReference type="Proteomes" id="UP000585474">
    <property type="component" value="Unassembled WGS sequence"/>
</dbReference>
<reference evidence="3 4" key="1">
    <citation type="submission" date="2019-07" db="EMBL/GenBank/DDBJ databases">
        <title>De Novo Assembly of kiwifruit Actinidia rufa.</title>
        <authorList>
            <person name="Sugita-Konishi S."/>
            <person name="Sato K."/>
            <person name="Mori E."/>
            <person name="Abe Y."/>
            <person name="Kisaki G."/>
            <person name="Hamano K."/>
            <person name="Suezawa K."/>
            <person name="Otani M."/>
            <person name="Fukuda T."/>
            <person name="Manabe T."/>
            <person name="Gomi K."/>
            <person name="Tabuchi M."/>
            <person name="Akimitsu K."/>
            <person name="Kataoka I."/>
        </authorList>
    </citation>
    <scope>NUCLEOTIDE SEQUENCE [LARGE SCALE GENOMIC DNA]</scope>
    <source>
        <strain evidence="4">cv. Fuchu</strain>
    </source>
</reference>
<dbReference type="InterPro" id="IPR027417">
    <property type="entry name" value="P-loop_NTPase"/>
</dbReference>
<dbReference type="Gene3D" id="3.40.50.300">
    <property type="entry name" value="P-loop containing nucleotide triphosphate hydrolases"/>
    <property type="match status" value="1"/>
</dbReference>
<name>A0A7J0FAV8_9ERIC</name>
<dbReference type="GO" id="GO:0005525">
    <property type="term" value="F:GTP binding"/>
    <property type="evidence" value="ECO:0007669"/>
    <property type="project" value="InterPro"/>
</dbReference>
<protein>
    <recommendedName>
        <fullName evidence="2">OBG-type G domain-containing protein</fullName>
    </recommendedName>
</protein>
<evidence type="ECO:0000259" key="2">
    <source>
        <dbReference type="PROSITE" id="PS51710"/>
    </source>
</evidence>
<dbReference type="OrthoDB" id="347018at2759"/>
<dbReference type="Pfam" id="PF01926">
    <property type="entry name" value="MMR_HSR1"/>
    <property type="match status" value="1"/>
</dbReference>
<dbReference type="PROSITE" id="PS51710">
    <property type="entry name" value="G_OBG"/>
    <property type="match status" value="1"/>
</dbReference>
<keyword evidence="1" id="KW-0547">Nucleotide-binding</keyword>
<dbReference type="PANTHER" id="PTHR11702:SF39">
    <property type="entry name" value="GTP-BINDING PROTEIN OBGC2-RELATED"/>
    <property type="match status" value="1"/>
</dbReference>
<comment type="caution">
    <text evidence="3">The sequence shown here is derived from an EMBL/GenBank/DDBJ whole genome shotgun (WGS) entry which is preliminary data.</text>
</comment>